<dbReference type="Gene3D" id="2.40.50.1020">
    <property type="entry name" value="LytTr DNA-binding domain"/>
    <property type="match status" value="1"/>
</dbReference>
<proteinExistence type="predicted"/>
<dbReference type="EMBL" id="JABKKE010000037">
    <property type="protein sequence ID" value="NPE15298.1"/>
    <property type="molecule type" value="Genomic_DNA"/>
</dbReference>
<dbReference type="GeneID" id="82158761"/>
<dbReference type="InterPro" id="IPR011006">
    <property type="entry name" value="CheY-like_superfamily"/>
</dbReference>
<keyword evidence="2" id="KW-0597">Phosphoprotein</keyword>
<dbReference type="Pfam" id="PF00072">
    <property type="entry name" value="Response_reg"/>
    <property type="match status" value="1"/>
</dbReference>
<evidence type="ECO:0000256" key="2">
    <source>
        <dbReference type="PROSITE-ProRule" id="PRU00169"/>
    </source>
</evidence>
<reference evidence="4 5" key="1">
    <citation type="submission" date="2020-05" db="EMBL/GenBank/DDBJ databases">
        <title>Distinct polysaccharide utilization as determinants for interspecies competition between intestinal Prevotella spp.</title>
        <authorList>
            <person name="Galvez E.J.C."/>
            <person name="Iljazovic A."/>
            <person name="Strowig T."/>
        </authorList>
    </citation>
    <scope>NUCLEOTIDE SEQUENCE [LARGE SCALE GENOMIC DNA]</scope>
    <source>
        <strain evidence="4 5">PROD</strain>
    </source>
</reference>
<feature type="domain" description="Response regulatory" evidence="3">
    <location>
        <begin position="2"/>
        <end position="116"/>
    </location>
</feature>
<evidence type="ECO:0000313" key="5">
    <source>
        <dbReference type="Proteomes" id="UP001193734"/>
    </source>
</evidence>
<comment type="caution">
    <text evidence="4">The sequence shown here is derived from an EMBL/GenBank/DDBJ whole genome shotgun (WGS) entry which is preliminary data.</text>
</comment>
<accession>A0ABX2B0L1</accession>
<protein>
    <submittedName>
        <fullName evidence="4">Response regulator</fullName>
    </submittedName>
</protein>
<evidence type="ECO:0000259" key="3">
    <source>
        <dbReference type="PROSITE" id="PS50110"/>
    </source>
</evidence>
<evidence type="ECO:0000256" key="1">
    <source>
        <dbReference type="ARBA" id="ARBA00023125"/>
    </source>
</evidence>
<dbReference type="SUPFAM" id="SSF52172">
    <property type="entry name" value="CheY-like"/>
    <property type="match status" value="1"/>
</dbReference>
<keyword evidence="5" id="KW-1185">Reference proteome</keyword>
<dbReference type="RefSeq" id="WP_172178385.1">
    <property type="nucleotide sequence ID" value="NZ_CASGIA010000051.1"/>
</dbReference>
<evidence type="ECO:0000313" key="4">
    <source>
        <dbReference type="EMBL" id="NPE15298.1"/>
    </source>
</evidence>
<feature type="modified residue" description="4-aspartylphosphate" evidence="2">
    <location>
        <position position="53"/>
    </location>
</feature>
<dbReference type="SMART" id="SM00448">
    <property type="entry name" value="REC"/>
    <property type="match status" value="1"/>
</dbReference>
<dbReference type="PANTHER" id="PTHR48111">
    <property type="entry name" value="REGULATOR OF RPOS"/>
    <property type="match status" value="1"/>
</dbReference>
<sequence>MKVILIDDDKKAIELLAERLREYSDIEIIGTATKASTGLKMVNERHPDVLFLDVEMPDMSGLDFLEQIDCDNGECDVVMCTAYDDYMLPSFRGNAFDFLLKPVDPKELDIVIQRLTVNKEKKRRLQQTAGDNVRKQDEEHFLFYTNAIDFRLVRIKDIGLFQYNHDLRSWEVVVAGRETPIKLKRSITNDTILNLDHNFVQINQKYIINVRYLFEVKDNFCLFYPPFEDIDYVKVGRFFRKRFIERFNRL</sequence>
<keyword evidence="1" id="KW-0238">DNA-binding</keyword>
<dbReference type="InterPro" id="IPR001789">
    <property type="entry name" value="Sig_transdc_resp-reg_receiver"/>
</dbReference>
<dbReference type="Gene3D" id="3.40.50.2300">
    <property type="match status" value="1"/>
</dbReference>
<dbReference type="PROSITE" id="PS50110">
    <property type="entry name" value="RESPONSE_REGULATORY"/>
    <property type="match status" value="1"/>
</dbReference>
<gene>
    <name evidence="4" type="ORF">HPS55_13385</name>
</gene>
<name>A0ABX2B0L1_9BACT</name>
<organism evidence="4 5">
    <name type="scientific">Xylanibacter rodentium</name>
    <dbReference type="NCBI Taxonomy" id="2736289"/>
    <lineage>
        <taxon>Bacteria</taxon>
        <taxon>Pseudomonadati</taxon>
        <taxon>Bacteroidota</taxon>
        <taxon>Bacteroidia</taxon>
        <taxon>Bacteroidales</taxon>
        <taxon>Prevotellaceae</taxon>
        <taxon>Xylanibacter</taxon>
    </lineage>
</organism>
<dbReference type="PANTHER" id="PTHR48111:SF69">
    <property type="entry name" value="RESPONSE REGULATOR RECEIVER"/>
    <property type="match status" value="1"/>
</dbReference>
<dbReference type="InterPro" id="IPR039420">
    <property type="entry name" value="WalR-like"/>
</dbReference>
<dbReference type="Proteomes" id="UP001193734">
    <property type="component" value="Unassembled WGS sequence"/>
</dbReference>